<dbReference type="SUPFAM" id="SSF54593">
    <property type="entry name" value="Glyoxalase/Bleomycin resistance protein/Dihydroxybiphenyl dioxygenase"/>
    <property type="match status" value="1"/>
</dbReference>
<proteinExistence type="predicted"/>
<sequence length="122" mass="14285">MKLKNILIVVKDIEKSKKFYHDLFGLDMVLDNGGNMILTEGLVLQDEKIWKNFLKKEVIPENNSCELYFEEHDIDAFAQKLEKLYPLTKYVSELMTHDWGQKVIRFYDPDGNLIEVGTPMQS</sequence>
<gene>
    <name evidence="2" type="ORF">Lac1_16700</name>
</gene>
<feature type="domain" description="VOC" evidence="1">
    <location>
        <begin position="2"/>
        <end position="119"/>
    </location>
</feature>
<dbReference type="Proteomes" id="UP001305815">
    <property type="component" value="Chromosome"/>
</dbReference>
<accession>A0ABN6Z2Z1</accession>
<dbReference type="Pfam" id="PF12681">
    <property type="entry name" value="Glyoxalase_2"/>
    <property type="match status" value="1"/>
</dbReference>
<name>A0ABN6Z2Z1_9FIRM</name>
<dbReference type="InterPro" id="IPR025870">
    <property type="entry name" value="Glyoxalase-like_dom"/>
</dbReference>
<dbReference type="EMBL" id="AP027742">
    <property type="protein sequence ID" value="BDZ77487.1"/>
    <property type="molecule type" value="Genomic_DNA"/>
</dbReference>
<evidence type="ECO:0000313" key="2">
    <source>
        <dbReference type="EMBL" id="BDZ77487.1"/>
    </source>
</evidence>
<reference evidence="3" key="1">
    <citation type="journal article" date="2023" name="Int. J. Syst. Evol. Microbiol.">
        <title>Claveliimonas bilis gen. nov., sp. nov., deoxycholic acid-producing bacteria isolated from human faeces, and reclassification of Sellimonas monacensis Zenner et al. 2021 as Claveliimonas monacensis comb. nov.</title>
        <authorList>
            <person name="Hisatomi A."/>
            <person name="Kastawa N.W.E.P.G."/>
            <person name="Song I."/>
            <person name="Ohkuma M."/>
            <person name="Fukiya S."/>
            <person name="Sakamoto M."/>
        </authorList>
    </citation>
    <scope>NUCLEOTIDE SEQUENCE [LARGE SCALE GENOMIC DNA]</scope>
    <source>
        <strain evidence="3">12BBH14</strain>
    </source>
</reference>
<dbReference type="RefSeq" id="WP_230106212.1">
    <property type="nucleotide sequence ID" value="NZ_AP024845.1"/>
</dbReference>
<keyword evidence="3" id="KW-1185">Reference proteome</keyword>
<evidence type="ECO:0000259" key="1">
    <source>
        <dbReference type="PROSITE" id="PS51819"/>
    </source>
</evidence>
<dbReference type="PROSITE" id="PS51819">
    <property type="entry name" value="VOC"/>
    <property type="match status" value="1"/>
</dbReference>
<protein>
    <submittedName>
        <fullName evidence="2">Glyoxalase</fullName>
    </submittedName>
</protein>
<organism evidence="2 3">
    <name type="scientific">Claveliimonas bilis</name>
    <dbReference type="NCBI Taxonomy" id="3028070"/>
    <lineage>
        <taxon>Bacteria</taxon>
        <taxon>Bacillati</taxon>
        <taxon>Bacillota</taxon>
        <taxon>Clostridia</taxon>
        <taxon>Lachnospirales</taxon>
        <taxon>Lachnospiraceae</taxon>
        <taxon>Claveliimonas</taxon>
    </lineage>
</organism>
<dbReference type="InterPro" id="IPR029068">
    <property type="entry name" value="Glyas_Bleomycin-R_OHBP_Dase"/>
</dbReference>
<evidence type="ECO:0000313" key="3">
    <source>
        <dbReference type="Proteomes" id="UP001305815"/>
    </source>
</evidence>
<dbReference type="InterPro" id="IPR037523">
    <property type="entry name" value="VOC_core"/>
</dbReference>
<dbReference type="Gene3D" id="3.10.180.10">
    <property type="entry name" value="2,3-Dihydroxybiphenyl 1,2-Dioxygenase, domain 1"/>
    <property type="match status" value="1"/>
</dbReference>